<feature type="binding site" evidence="11">
    <location>
        <position position="271"/>
    </location>
    <ligand>
        <name>Zn(2+)</name>
        <dbReference type="ChEBI" id="CHEBI:29105"/>
        <label>2</label>
        <note>catalytic</note>
    </ligand>
</feature>
<feature type="active site" evidence="10">
    <location>
        <position position="262"/>
    </location>
</feature>
<dbReference type="GO" id="GO:0006508">
    <property type="term" value="P:proteolysis"/>
    <property type="evidence" value="ECO:0007669"/>
    <property type="project" value="UniProtKB-KW"/>
</dbReference>
<evidence type="ECO:0000256" key="11">
    <source>
        <dbReference type="PIRSR" id="PIRSR001191-2"/>
    </source>
</evidence>
<dbReference type="InterPro" id="IPR033739">
    <property type="entry name" value="M10A_MMP"/>
</dbReference>
<evidence type="ECO:0000256" key="8">
    <source>
        <dbReference type="ARBA" id="ARBA00023145"/>
    </source>
</evidence>
<organism evidence="15 16">
    <name type="scientific">Kingdonia uniflora</name>
    <dbReference type="NCBI Taxonomy" id="39325"/>
    <lineage>
        <taxon>Eukaryota</taxon>
        <taxon>Viridiplantae</taxon>
        <taxon>Streptophyta</taxon>
        <taxon>Embryophyta</taxon>
        <taxon>Tracheophyta</taxon>
        <taxon>Spermatophyta</taxon>
        <taxon>Magnoliopsida</taxon>
        <taxon>Ranunculales</taxon>
        <taxon>Circaeasteraceae</taxon>
        <taxon>Kingdonia</taxon>
    </lineage>
</organism>
<feature type="binding site" description="in inhibited form" evidence="12">
    <location>
        <position position="111"/>
    </location>
    <ligand>
        <name>Zn(2+)</name>
        <dbReference type="ChEBI" id="CHEBI:29105"/>
        <label>2</label>
        <note>catalytic</note>
    </ligand>
</feature>
<dbReference type="FunFam" id="3.40.390.10:FF:000018">
    <property type="entry name" value="Metalloendoproteinase 1"/>
    <property type="match status" value="1"/>
</dbReference>
<dbReference type="InterPro" id="IPR001818">
    <property type="entry name" value="Pept_M10_metallopeptidase"/>
</dbReference>
<keyword evidence="5" id="KW-0378">Hydrolase</keyword>
<protein>
    <recommendedName>
        <fullName evidence="14">Peptidase metallopeptidase domain-containing protein</fullName>
    </recommendedName>
</protein>
<dbReference type="CDD" id="cd04278">
    <property type="entry name" value="ZnMc_MMP"/>
    <property type="match status" value="1"/>
</dbReference>
<feature type="binding site" evidence="12">
    <location>
        <position position="242"/>
    </location>
    <ligand>
        <name>Ca(2+)</name>
        <dbReference type="ChEBI" id="CHEBI:29108"/>
        <label>1</label>
    </ligand>
</feature>
<evidence type="ECO:0000256" key="4">
    <source>
        <dbReference type="ARBA" id="ARBA00022729"/>
    </source>
</evidence>
<comment type="cofactor">
    <cofactor evidence="12">
        <name>Ca(2+)</name>
        <dbReference type="ChEBI" id="CHEBI:29108"/>
    </cofactor>
    <text evidence="12">Can bind about 5 Ca(2+) ions per subunit.</text>
</comment>
<dbReference type="Gene3D" id="3.40.390.10">
    <property type="entry name" value="Collagenase (Catalytic Domain)"/>
    <property type="match status" value="1"/>
</dbReference>
<dbReference type="EMBL" id="JACGCM010001183">
    <property type="protein sequence ID" value="KAF6159842.1"/>
    <property type="molecule type" value="Genomic_DNA"/>
</dbReference>
<reference evidence="15 16" key="1">
    <citation type="journal article" date="2020" name="IScience">
        <title>Genome Sequencing of the Endangered Kingdonia uniflora (Circaeasteraceae, Ranunculales) Reveals Potential Mechanisms of Evolutionary Specialization.</title>
        <authorList>
            <person name="Sun Y."/>
            <person name="Deng T."/>
            <person name="Zhang A."/>
            <person name="Moore M.J."/>
            <person name="Landis J.B."/>
            <person name="Lin N."/>
            <person name="Zhang H."/>
            <person name="Zhang X."/>
            <person name="Huang J."/>
            <person name="Zhang X."/>
            <person name="Sun H."/>
            <person name="Wang H."/>
        </authorList>
    </citation>
    <scope>NUCLEOTIDE SEQUENCE [LARGE SCALE GENOMIC DNA]</scope>
    <source>
        <strain evidence="15">TB1705</strain>
        <tissue evidence="15">Leaf</tissue>
    </source>
</reference>
<dbReference type="Pfam" id="PF00413">
    <property type="entry name" value="Peptidase_M10"/>
    <property type="match status" value="1"/>
</dbReference>
<feature type="chain" id="PRO_5029570799" description="Peptidase metallopeptidase domain-containing protein" evidence="13">
    <location>
        <begin position="23"/>
        <end position="305"/>
    </location>
</feature>
<evidence type="ECO:0000256" key="3">
    <source>
        <dbReference type="ARBA" id="ARBA00022723"/>
    </source>
</evidence>
<accession>A0A7J7MYJ8</accession>
<dbReference type="PIRSF" id="PIRSF001191">
    <property type="entry name" value="Peptidase_M10A_matrix"/>
    <property type="match status" value="1"/>
</dbReference>
<dbReference type="OrthoDB" id="406838at2759"/>
<feature type="domain" description="Peptidase metallopeptidase" evidence="14">
    <location>
        <begin position="147"/>
        <end position="305"/>
    </location>
</feature>
<keyword evidence="9" id="KW-0325">Glycoprotein</keyword>
<keyword evidence="2" id="KW-0645">Protease</keyword>
<dbReference type="GO" id="GO:0030198">
    <property type="term" value="P:extracellular matrix organization"/>
    <property type="evidence" value="ECO:0007669"/>
    <property type="project" value="TreeGrafter"/>
</dbReference>
<feature type="binding site" evidence="12">
    <location>
        <position position="239"/>
    </location>
    <ligand>
        <name>Ca(2+)</name>
        <dbReference type="ChEBI" id="CHEBI:29108"/>
        <label>3</label>
    </ligand>
</feature>
<dbReference type="AlphaFoldDB" id="A0A7J7MYJ8"/>
<dbReference type="InterPro" id="IPR024079">
    <property type="entry name" value="MetalloPept_cat_dom_sf"/>
</dbReference>
<dbReference type="PROSITE" id="PS00546">
    <property type="entry name" value="CYSTEINE_SWITCH"/>
    <property type="match status" value="1"/>
</dbReference>
<dbReference type="GO" id="GO:0030574">
    <property type="term" value="P:collagen catabolic process"/>
    <property type="evidence" value="ECO:0007669"/>
    <property type="project" value="TreeGrafter"/>
</dbReference>
<dbReference type="PRINTS" id="PR00138">
    <property type="entry name" value="MATRIXIN"/>
</dbReference>
<evidence type="ECO:0000256" key="12">
    <source>
        <dbReference type="PIRSR" id="PIRSR621190-2"/>
    </source>
</evidence>
<dbReference type="InterPro" id="IPR021190">
    <property type="entry name" value="Pept_M10A"/>
</dbReference>
<feature type="binding site" evidence="12">
    <location>
        <position position="237"/>
    </location>
    <ligand>
        <name>Zn(2+)</name>
        <dbReference type="ChEBI" id="CHEBI:29105"/>
        <label>1</label>
    </ligand>
</feature>
<feature type="binding site" evidence="11">
    <location>
        <position position="265"/>
    </location>
    <ligand>
        <name>Zn(2+)</name>
        <dbReference type="ChEBI" id="CHEBI:29105"/>
        <label>2</label>
        <note>catalytic</note>
    </ligand>
</feature>
<feature type="binding site" evidence="12">
    <location>
        <position position="279"/>
    </location>
    <ligand>
        <name>Zn(2+)</name>
        <dbReference type="ChEBI" id="CHEBI:29105"/>
        <label>2</label>
        <note>catalytic</note>
    </ligand>
</feature>
<dbReference type="PANTHER" id="PTHR10201:SF213">
    <property type="entry name" value="METALLOENDOPROTEINASE 2-MMP-LIKE"/>
    <property type="match status" value="1"/>
</dbReference>
<evidence type="ECO:0000256" key="6">
    <source>
        <dbReference type="ARBA" id="ARBA00022833"/>
    </source>
</evidence>
<feature type="binding site" evidence="12">
    <location>
        <position position="210"/>
    </location>
    <ligand>
        <name>Zn(2+)</name>
        <dbReference type="ChEBI" id="CHEBI:29105"/>
        <label>1</label>
    </ligand>
</feature>
<keyword evidence="4 13" id="KW-0732">Signal</keyword>
<evidence type="ECO:0000256" key="1">
    <source>
        <dbReference type="ARBA" id="ARBA00009614"/>
    </source>
</evidence>
<evidence type="ECO:0000259" key="14">
    <source>
        <dbReference type="SMART" id="SM00235"/>
    </source>
</evidence>
<dbReference type="SUPFAM" id="SSF47090">
    <property type="entry name" value="PGBD-like"/>
    <property type="match status" value="1"/>
</dbReference>
<name>A0A7J7MYJ8_9MAGN</name>
<keyword evidence="12" id="KW-0106">Calcium</keyword>
<keyword evidence="16" id="KW-1185">Reference proteome</keyword>
<dbReference type="InterPro" id="IPR002477">
    <property type="entry name" value="Peptidoglycan-bd-like"/>
</dbReference>
<keyword evidence="8" id="KW-0865">Zymogen</keyword>
<comment type="caution">
    <text evidence="15">The sequence shown here is derived from an EMBL/GenBank/DDBJ whole genome shotgun (WGS) entry which is preliminary data.</text>
</comment>
<dbReference type="GO" id="GO:0008270">
    <property type="term" value="F:zinc ion binding"/>
    <property type="evidence" value="ECO:0007669"/>
    <property type="project" value="InterPro"/>
</dbReference>
<feature type="binding site" evidence="12">
    <location>
        <position position="212"/>
    </location>
    <ligand>
        <name>Zn(2+)</name>
        <dbReference type="ChEBI" id="CHEBI:29105"/>
        <label>1</label>
    </ligand>
</feature>
<keyword evidence="7" id="KW-0482">Metalloprotease</keyword>
<sequence length="305" mass="34035">MVPKVSFLIVFILVLLPFFCYGTKPKSFEFLQQLQGCHKGENVQGLHDLKQYLKKFGYSNYPQFSNLTHEDDDNFDEFLESAIKTYQLNYHLKATGNLDSETVKTMMKPRCGVPDIINGTTSMRSGKEHHHNHDGIHTISHYSFFQGSPRWPASKDHLTYAFLPGASVEVLSPICASAFAKWSSVTHFSFEEILDYNTADIKIGVYSGDHGDGTSNSFDGRGGILAHAFAPTDGRFHYDGDELWANGPLAGYYDLETVALHEIGHVLGLEHSSVEGAIMFPSIQDGVRKELHDDDVQGIHALYGI</sequence>
<feature type="binding site" evidence="12">
    <location>
        <position position="219"/>
    </location>
    <ligand>
        <name>Ca(2+)</name>
        <dbReference type="ChEBI" id="CHEBI:29108"/>
        <label>3</label>
    </ligand>
</feature>
<gene>
    <name evidence="15" type="ORF">GIB67_032926</name>
</gene>
<dbReference type="SMART" id="SM00235">
    <property type="entry name" value="ZnMc"/>
    <property type="match status" value="1"/>
</dbReference>
<dbReference type="InterPro" id="IPR006026">
    <property type="entry name" value="Peptidase_Metallo"/>
</dbReference>
<keyword evidence="3 11" id="KW-0479">Metal-binding</keyword>
<evidence type="ECO:0000256" key="10">
    <source>
        <dbReference type="PIRSR" id="PIRSR001191-1"/>
    </source>
</evidence>
<evidence type="ECO:0000313" key="15">
    <source>
        <dbReference type="EMBL" id="KAF6159842.1"/>
    </source>
</evidence>
<feature type="binding site" evidence="12">
    <location>
        <position position="220"/>
    </location>
    <ligand>
        <name>Ca(2+)</name>
        <dbReference type="ChEBI" id="CHEBI:29108"/>
        <label>3</label>
    </ligand>
</feature>
<dbReference type="GO" id="GO:0031012">
    <property type="term" value="C:extracellular matrix"/>
    <property type="evidence" value="ECO:0007669"/>
    <property type="project" value="InterPro"/>
</dbReference>
<dbReference type="InterPro" id="IPR036365">
    <property type="entry name" value="PGBD-like_sf"/>
</dbReference>
<evidence type="ECO:0000256" key="7">
    <source>
        <dbReference type="ARBA" id="ARBA00023049"/>
    </source>
</evidence>
<dbReference type="InterPro" id="IPR021158">
    <property type="entry name" value="Pept_M10A_Zn_BS"/>
</dbReference>
<feature type="binding site" evidence="11">
    <location>
        <position position="261"/>
    </location>
    <ligand>
        <name>Zn(2+)</name>
        <dbReference type="ChEBI" id="CHEBI:29105"/>
        <label>2</label>
        <note>catalytic</note>
    </ligand>
</feature>
<feature type="binding site" evidence="12">
    <location>
        <position position="227"/>
    </location>
    <ligand>
        <name>Zn(2+)</name>
        <dbReference type="ChEBI" id="CHEBI:29105"/>
        <label>1</label>
    </ligand>
</feature>
<keyword evidence="6 11" id="KW-0862">Zinc</keyword>
<proteinExistence type="inferred from homology"/>
<dbReference type="PANTHER" id="PTHR10201">
    <property type="entry name" value="MATRIX METALLOPROTEINASE"/>
    <property type="match status" value="1"/>
</dbReference>
<feature type="binding site" evidence="12">
    <location>
        <position position="200"/>
    </location>
    <ligand>
        <name>Ca(2+)</name>
        <dbReference type="ChEBI" id="CHEBI:29108"/>
        <label>2</label>
    </ligand>
</feature>
<evidence type="ECO:0000256" key="5">
    <source>
        <dbReference type="ARBA" id="ARBA00022801"/>
    </source>
</evidence>
<evidence type="ECO:0000256" key="9">
    <source>
        <dbReference type="ARBA" id="ARBA00023180"/>
    </source>
</evidence>
<feature type="binding site" evidence="12">
    <location>
        <position position="242"/>
    </location>
    <ligand>
        <name>Ca(2+)</name>
        <dbReference type="ChEBI" id="CHEBI:29108"/>
        <label>3</label>
    </ligand>
</feature>
<dbReference type="SUPFAM" id="SSF55486">
    <property type="entry name" value="Metalloproteases ('zincins'), catalytic domain"/>
    <property type="match status" value="1"/>
</dbReference>
<dbReference type="GO" id="GO:0004222">
    <property type="term" value="F:metalloendopeptidase activity"/>
    <property type="evidence" value="ECO:0007669"/>
    <property type="project" value="InterPro"/>
</dbReference>
<evidence type="ECO:0000256" key="2">
    <source>
        <dbReference type="ARBA" id="ARBA00022670"/>
    </source>
</evidence>
<evidence type="ECO:0000313" key="16">
    <source>
        <dbReference type="Proteomes" id="UP000541444"/>
    </source>
</evidence>
<feature type="signal peptide" evidence="13">
    <location>
        <begin position="1"/>
        <end position="22"/>
    </location>
</feature>
<dbReference type="Proteomes" id="UP000541444">
    <property type="component" value="Unassembled WGS sequence"/>
</dbReference>
<comment type="similarity">
    <text evidence="1">Belongs to the peptidase M10A family. Matrix metalloproteinases (MMPs) subfamily.</text>
</comment>
<dbReference type="Pfam" id="PF01471">
    <property type="entry name" value="PG_binding_1"/>
    <property type="match status" value="1"/>
</dbReference>
<evidence type="ECO:0000256" key="13">
    <source>
        <dbReference type="SAM" id="SignalP"/>
    </source>
</evidence>
<comment type="cofactor">
    <cofactor evidence="12">
        <name>Zn(2+)</name>
        <dbReference type="ChEBI" id="CHEBI:29105"/>
    </cofactor>
    <text evidence="12">Binds 2 Zn(2+) ions per subunit.</text>
</comment>